<dbReference type="Proteomes" id="UP000001194">
    <property type="component" value="Unassembled WGS sequence"/>
</dbReference>
<organism evidence="3">
    <name type="scientific">Laccaria bicolor (strain S238N-H82 / ATCC MYA-4686)</name>
    <name type="common">Bicoloured deceiver</name>
    <name type="synonym">Laccaria laccata var. bicolor</name>
    <dbReference type="NCBI Taxonomy" id="486041"/>
    <lineage>
        <taxon>Eukaryota</taxon>
        <taxon>Fungi</taxon>
        <taxon>Dikarya</taxon>
        <taxon>Basidiomycota</taxon>
        <taxon>Agaricomycotina</taxon>
        <taxon>Agaricomycetes</taxon>
        <taxon>Agaricomycetidae</taxon>
        <taxon>Agaricales</taxon>
        <taxon>Agaricineae</taxon>
        <taxon>Hydnangiaceae</taxon>
        <taxon>Laccaria</taxon>
    </lineage>
</organism>
<dbReference type="EMBL" id="DS547151">
    <property type="protein sequence ID" value="EDR00308.1"/>
    <property type="molecule type" value="Genomic_DNA"/>
</dbReference>
<dbReference type="RefSeq" id="XP_001889060.1">
    <property type="nucleotide sequence ID" value="XM_001889025.1"/>
</dbReference>
<proteinExistence type="predicted"/>
<dbReference type="AlphaFoldDB" id="B0DYK2"/>
<dbReference type="OrthoDB" id="3361009at2759"/>
<keyword evidence="3" id="KW-1185">Reference proteome</keyword>
<protein>
    <submittedName>
        <fullName evidence="2">Predicted protein</fullName>
    </submittedName>
</protein>
<evidence type="ECO:0000313" key="2">
    <source>
        <dbReference type="EMBL" id="EDR00308.1"/>
    </source>
</evidence>
<evidence type="ECO:0000256" key="1">
    <source>
        <dbReference type="SAM" id="MobiDB-lite"/>
    </source>
</evidence>
<dbReference type="InParanoid" id="B0DYK2"/>
<dbReference type="GeneID" id="6084663"/>
<sequence length="112" mass="12249">MPISQETAVRSEERRNTPIIDQQAQVVSDAAPLAATSPVPQQQGFTAETNTVEAPNEHPQHRGVPQRKVSFKERVIGVAQKTRGTILGNPGLKEHGEAILEGKTTHEHDRTL</sequence>
<name>B0DYK2_LACBS</name>
<reference evidence="2 3" key="1">
    <citation type="journal article" date="2008" name="Nature">
        <title>The genome of Laccaria bicolor provides insights into mycorrhizal symbiosis.</title>
        <authorList>
            <person name="Martin F."/>
            <person name="Aerts A."/>
            <person name="Ahren D."/>
            <person name="Brun A."/>
            <person name="Danchin E.G.J."/>
            <person name="Duchaussoy F."/>
            <person name="Gibon J."/>
            <person name="Kohler A."/>
            <person name="Lindquist E."/>
            <person name="Pereda V."/>
            <person name="Salamov A."/>
            <person name="Shapiro H.J."/>
            <person name="Wuyts J."/>
            <person name="Blaudez D."/>
            <person name="Buee M."/>
            <person name="Brokstein P."/>
            <person name="Canbaeck B."/>
            <person name="Cohen D."/>
            <person name="Courty P.E."/>
            <person name="Coutinho P.M."/>
            <person name="Delaruelle C."/>
            <person name="Detter J.C."/>
            <person name="Deveau A."/>
            <person name="DiFazio S."/>
            <person name="Duplessis S."/>
            <person name="Fraissinet-Tachet L."/>
            <person name="Lucic E."/>
            <person name="Frey-Klett P."/>
            <person name="Fourrey C."/>
            <person name="Feussner I."/>
            <person name="Gay G."/>
            <person name="Grimwood J."/>
            <person name="Hoegger P.J."/>
            <person name="Jain P."/>
            <person name="Kilaru S."/>
            <person name="Labbe J."/>
            <person name="Lin Y.C."/>
            <person name="Legue V."/>
            <person name="Le Tacon F."/>
            <person name="Marmeisse R."/>
            <person name="Melayah D."/>
            <person name="Montanini B."/>
            <person name="Muratet M."/>
            <person name="Nehls U."/>
            <person name="Niculita-Hirzel H."/>
            <person name="Oudot-Le Secq M.P."/>
            <person name="Peter M."/>
            <person name="Quesneville H."/>
            <person name="Rajashekar B."/>
            <person name="Reich M."/>
            <person name="Rouhier N."/>
            <person name="Schmutz J."/>
            <person name="Yin T."/>
            <person name="Chalot M."/>
            <person name="Henrissat B."/>
            <person name="Kuees U."/>
            <person name="Lucas S."/>
            <person name="Van de Peer Y."/>
            <person name="Podila G.K."/>
            <person name="Polle A."/>
            <person name="Pukkila P.J."/>
            <person name="Richardson P.M."/>
            <person name="Rouze P."/>
            <person name="Sanders I.R."/>
            <person name="Stajich J.E."/>
            <person name="Tunlid A."/>
            <person name="Tuskan G."/>
            <person name="Grigoriev I.V."/>
        </authorList>
    </citation>
    <scope>NUCLEOTIDE SEQUENCE [LARGE SCALE GENOMIC DNA]</scope>
    <source>
        <strain evidence="3">S238N-H82 / ATCC MYA-4686</strain>
    </source>
</reference>
<evidence type="ECO:0000313" key="3">
    <source>
        <dbReference type="Proteomes" id="UP000001194"/>
    </source>
</evidence>
<gene>
    <name evidence="2" type="ORF">LACBIDRAFT_295801</name>
</gene>
<feature type="region of interest" description="Disordered" evidence="1">
    <location>
        <begin position="1"/>
        <end position="23"/>
    </location>
</feature>
<dbReference type="HOGENOM" id="CLU_2146305_0_0_1"/>
<dbReference type="KEGG" id="lbc:LACBIDRAFT_295801"/>
<accession>B0DYK2</accession>